<dbReference type="PANTHER" id="PTHR45913">
    <property type="entry name" value="EPM2A-INTERACTING PROTEIN 1"/>
    <property type="match status" value="1"/>
</dbReference>
<dbReference type="EMBL" id="DQ481197">
    <property type="protein sequence ID" value="ABF20545.1"/>
    <property type="molecule type" value="Genomic_DNA"/>
</dbReference>
<dbReference type="HOGENOM" id="CLU_021316_5_0_1"/>
<dbReference type="AlphaFoldDB" id="A9X5H6"/>
<dbReference type="Proteomes" id="UP000007266">
    <property type="component" value="Linkage group 8"/>
</dbReference>
<dbReference type="SUPFAM" id="SSF53098">
    <property type="entry name" value="Ribonuclease H-like"/>
    <property type="match status" value="1"/>
</dbReference>
<evidence type="ECO:0000313" key="1">
    <source>
        <dbReference type="EMBL" id="ABF20545.1"/>
    </source>
</evidence>
<reference evidence="1" key="1">
    <citation type="submission" date="2006-04" db="EMBL/GenBank/DDBJ databases">
        <title>Human Buster genes have insect orthologs that are autonomous transposable elements.</title>
        <authorList>
            <person name="Arensburger P."/>
            <person name="Hice R.H."/>
            <person name="Zhou L."/>
            <person name="Smith R.C."/>
            <person name="O'Brochta D.A."/>
            <person name="Craig N.L."/>
            <person name="Atkinson P.W."/>
        </authorList>
    </citation>
    <scope>NUCLEOTIDE SEQUENCE</scope>
</reference>
<dbReference type="EMBL" id="KQ971357">
    <property type="protein sequence ID" value="EFA08430.1"/>
    <property type="molecule type" value="Genomic_DNA"/>
</dbReference>
<dbReference type="OMA" id="CSKLTMF"/>
<sequence>MMLNWLKSGKLESQSQEQSSCYLENSNCLPPTLDSTDIIGEENKAGTTSRKKRKYDEDYLNFGFTWTGDKDEPNGLCVICEQVVNNSSLNPAKLKRHLDTKHPTLKGKSEYFKRKCNELNQKKHTFERYVRDDNKNLLKASYLVSLRIAKQGEAYTIAEKLIKPCTKDLTTCVFGEKFASKVDLVPLSDTTISRRIEDMSYFCEAVLVNRLKNAKCGFTLQMDESTDVAGLAILLVFVRYIHESSFEEDMLFCKALPTQTTGEEIFNLLNAYFEKHSIPWNLCYHICTDGAKAMVGVIKGVIARIKKLVPDIKASHCCLHRHALAVKRIPNALHEVLNDAVKMINFIKSRPLNARVFALLCDDLGSLHKNLLLHTEVRWLSRGKVLTRFWELRDEIRIFFNEREFAGKLNDTSWLQNLAYIADIFSYLNEVNLSLQGPNSTIFKVNSRINSIKSKLKLWEECITKNNTECFANLNDFLETSNTALDPNLKSNILEHLNGLKNTFLEYFPPTCNNISWVENPFNECGNVDTLPIKEREQLIDIRTDTTLKSSFVPDGIGPFWIKLMDEFPEISKRAVKELMPFVTTYLCEKSFSVYVATKTKYRNRLDAEDDMRLQLTTIHPDIDNLCNNKQAQKSH</sequence>
<dbReference type="InParanoid" id="A9X5H6"/>
<accession>A9X5H6</accession>
<proteinExistence type="predicted"/>
<keyword evidence="3" id="KW-1185">Reference proteome</keyword>
<name>A9X5H6_TRICA</name>
<evidence type="ECO:0000313" key="2">
    <source>
        <dbReference type="EMBL" id="EFA08430.1"/>
    </source>
</evidence>
<protein>
    <submittedName>
        <fullName evidence="1">Transposase</fullName>
    </submittedName>
    <submittedName>
        <fullName evidence="2">Zinc finger BED domain-containing protein 5-like Protein</fullName>
    </submittedName>
</protein>
<reference evidence="2 3" key="3">
    <citation type="journal article" date="2010" name="Nucleic Acids Res.">
        <title>BeetleBase in 2010: revisions to provide comprehensive genomic information for Tribolium castaneum.</title>
        <authorList>
            <person name="Kim H.S."/>
            <person name="Murphy T."/>
            <person name="Xia J."/>
            <person name="Caragea D."/>
            <person name="Park Y."/>
            <person name="Beeman R.W."/>
            <person name="Lorenzen M.D."/>
            <person name="Butcher S."/>
            <person name="Manak J.R."/>
            <person name="Brown S.J."/>
        </authorList>
    </citation>
    <scope>GENOME REANNOTATION</scope>
    <source>
        <strain evidence="2 3">Georgia GA2</strain>
    </source>
</reference>
<organism evidence="1">
    <name type="scientific">Tribolium castaneum</name>
    <name type="common">Red flour beetle</name>
    <dbReference type="NCBI Taxonomy" id="7070"/>
    <lineage>
        <taxon>Eukaryota</taxon>
        <taxon>Metazoa</taxon>
        <taxon>Ecdysozoa</taxon>
        <taxon>Arthropoda</taxon>
        <taxon>Hexapoda</taxon>
        <taxon>Insecta</taxon>
        <taxon>Pterygota</taxon>
        <taxon>Neoptera</taxon>
        <taxon>Endopterygota</taxon>
        <taxon>Coleoptera</taxon>
        <taxon>Polyphaga</taxon>
        <taxon>Cucujiformia</taxon>
        <taxon>Tenebrionidae</taxon>
        <taxon>Tenebrionidae incertae sedis</taxon>
        <taxon>Tribolium</taxon>
    </lineage>
</organism>
<dbReference type="eggNOG" id="ENOG502QT83">
    <property type="taxonomic scope" value="Eukaryota"/>
</dbReference>
<reference evidence="2" key="4">
    <citation type="submission" date="2014-11" db="EMBL/GenBank/DDBJ databases">
        <title>Tools and pipelines for BioNano data: molecule assembly pipeline and FASTA super scaffolding tool.</title>
        <authorList>
            <person name="Shelton J.M."/>
            <person name="Herndon N."/>
            <person name="Coleman C."/>
            <person name="Lu N."/>
            <person name="Brown S.J."/>
        </authorList>
    </citation>
    <scope>NUCLEOTIDE SEQUENCE</scope>
    <source>
        <strain evidence="2">Georgia GA2</strain>
    </source>
</reference>
<dbReference type="InterPro" id="IPR012337">
    <property type="entry name" value="RNaseH-like_sf"/>
</dbReference>
<evidence type="ECO:0000313" key="3">
    <source>
        <dbReference type="Proteomes" id="UP000007266"/>
    </source>
</evidence>
<reference evidence="2 3" key="2">
    <citation type="journal article" date="2008" name="Nature">
        <title>The genome of the model beetle and pest Tribolium castaneum.</title>
        <authorList>
            <consortium name="Tribolium Genome Sequencing Consortium"/>
            <person name="Richards S."/>
            <person name="Gibbs R.A."/>
            <person name="Weinstock G.M."/>
            <person name="Brown S.J."/>
            <person name="Denell R."/>
            <person name="Beeman R.W."/>
            <person name="Gibbs R."/>
            <person name="Beeman R.W."/>
            <person name="Brown S.J."/>
            <person name="Bucher G."/>
            <person name="Friedrich M."/>
            <person name="Grimmelikhuijzen C.J."/>
            <person name="Klingler M."/>
            <person name="Lorenzen M."/>
            <person name="Richards S."/>
            <person name="Roth S."/>
            <person name="Schroder R."/>
            <person name="Tautz D."/>
            <person name="Zdobnov E.M."/>
            <person name="Muzny D."/>
            <person name="Gibbs R.A."/>
            <person name="Weinstock G.M."/>
            <person name="Attaway T."/>
            <person name="Bell S."/>
            <person name="Buhay C.J."/>
            <person name="Chandrabose M.N."/>
            <person name="Chavez D."/>
            <person name="Clerk-Blankenburg K.P."/>
            <person name="Cree A."/>
            <person name="Dao M."/>
            <person name="Davis C."/>
            <person name="Chacko J."/>
            <person name="Dinh H."/>
            <person name="Dugan-Rocha S."/>
            <person name="Fowler G."/>
            <person name="Garner T.T."/>
            <person name="Garnes J."/>
            <person name="Gnirke A."/>
            <person name="Hawes A."/>
            <person name="Hernandez J."/>
            <person name="Hines S."/>
            <person name="Holder M."/>
            <person name="Hume J."/>
            <person name="Jhangiani S.N."/>
            <person name="Joshi V."/>
            <person name="Khan Z.M."/>
            <person name="Jackson L."/>
            <person name="Kovar C."/>
            <person name="Kowis A."/>
            <person name="Lee S."/>
            <person name="Lewis L.R."/>
            <person name="Margolis J."/>
            <person name="Morgan M."/>
            <person name="Nazareth L.V."/>
            <person name="Nguyen N."/>
            <person name="Okwuonu G."/>
            <person name="Parker D."/>
            <person name="Richards S."/>
            <person name="Ruiz S.J."/>
            <person name="Santibanez J."/>
            <person name="Savard J."/>
            <person name="Scherer S.E."/>
            <person name="Schneider B."/>
            <person name="Sodergren E."/>
            <person name="Tautz D."/>
            <person name="Vattahil S."/>
            <person name="Villasana D."/>
            <person name="White C.S."/>
            <person name="Wright R."/>
            <person name="Park Y."/>
            <person name="Beeman R.W."/>
            <person name="Lord J."/>
            <person name="Oppert B."/>
            <person name="Lorenzen M."/>
            <person name="Brown S."/>
            <person name="Wang L."/>
            <person name="Savard J."/>
            <person name="Tautz D."/>
            <person name="Richards S."/>
            <person name="Weinstock G."/>
            <person name="Gibbs R.A."/>
            <person name="Liu Y."/>
            <person name="Worley K."/>
            <person name="Weinstock G."/>
            <person name="Elsik C.G."/>
            <person name="Reese J.T."/>
            <person name="Elhaik E."/>
            <person name="Landan G."/>
            <person name="Graur D."/>
            <person name="Arensburger P."/>
            <person name="Atkinson P."/>
            <person name="Beeman R.W."/>
            <person name="Beidler J."/>
            <person name="Brown S.J."/>
            <person name="Demuth J.P."/>
            <person name="Drury D.W."/>
            <person name="Du Y.Z."/>
            <person name="Fujiwara H."/>
            <person name="Lorenzen M."/>
            <person name="Maselli V."/>
            <person name="Osanai M."/>
            <person name="Park Y."/>
            <person name="Robertson H.M."/>
            <person name="Tu Z."/>
            <person name="Wang J.J."/>
            <person name="Wang S."/>
            <person name="Richards S."/>
            <person name="Song H."/>
            <person name="Zhang L."/>
            <person name="Sodergren E."/>
            <person name="Werner D."/>
            <person name="Stanke M."/>
            <person name="Morgenstern B."/>
            <person name="Solovyev V."/>
            <person name="Kosarev P."/>
            <person name="Brown G."/>
            <person name="Chen H.C."/>
            <person name="Ermolaeva O."/>
            <person name="Hlavina W."/>
            <person name="Kapustin Y."/>
            <person name="Kiryutin B."/>
            <person name="Kitts P."/>
            <person name="Maglott D."/>
            <person name="Pruitt K."/>
            <person name="Sapojnikov V."/>
            <person name="Souvorov A."/>
            <person name="Mackey A.J."/>
            <person name="Waterhouse R.M."/>
            <person name="Wyder S."/>
            <person name="Zdobnov E.M."/>
            <person name="Zdobnov E.M."/>
            <person name="Wyder S."/>
            <person name="Kriventseva E.V."/>
            <person name="Kadowaki T."/>
            <person name="Bork P."/>
            <person name="Aranda M."/>
            <person name="Bao R."/>
            <person name="Beermann A."/>
            <person name="Berns N."/>
            <person name="Bolognesi R."/>
            <person name="Bonneton F."/>
            <person name="Bopp D."/>
            <person name="Brown S.J."/>
            <person name="Bucher G."/>
            <person name="Butts T."/>
            <person name="Chaumot A."/>
            <person name="Denell R.E."/>
            <person name="Ferrier D.E."/>
            <person name="Friedrich M."/>
            <person name="Gordon C.M."/>
            <person name="Jindra M."/>
            <person name="Klingler M."/>
            <person name="Lan Q."/>
            <person name="Lattorff H.M."/>
            <person name="Laudet V."/>
            <person name="von Levetsow C."/>
            <person name="Liu Z."/>
            <person name="Lutz R."/>
            <person name="Lynch J.A."/>
            <person name="da Fonseca R.N."/>
            <person name="Posnien N."/>
            <person name="Reuter R."/>
            <person name="Roth S."/>
            <person name="Savard J."/>
            <person name="Schinko J.B."/>
            <person name="Schmitt C."/>
            <person name="Schoppmeier M."/>
            <person name="Schroder R."/>
            <person name="Shippy T.D."/>
            <person name="Simonnet F."/>
            <person name="Marques-Souza H."/>
            <person name="Tautz D."/>
            <person name="Tomoyasu Y."/>
            <person name="Trauner J."/>
            <person name="Van der Zee M."/>
            <person name="Vervoort M."/>
            <person name="Wittkopp N."/>
            <person name="Wimmer E.A."/>
            <person name="Yang X."/>
            <person name="Jones A.K."/>
            <person name="Sattelle D.B."/>
            <person name="Ebert P.R."/>
            <person name="Nelson D."/>
            <person name="Scott J.G."/>
            <person name="Beeman R.W."/>
            <person name="Muthukrishnan S."/>
            <person name="Kramer K.J."/>
            <person name="Arakane Y."/>
            <person name="Beeman R.W."/>
            <person name="Zhu Q."/>
            <person name="Hogenkamp D."/>
            <person name="Dixit R."/>
            <person name="Oppert B."/>
            <person name="Jiang H."/>
            <person name="Zou Z."/>
            <person name="Marshall J."/>
            <person name="Elpidina E."/>
            <person name="Vinokurov K."/>
            <person name="Oppert C."/>
            <person name="Zou Z."/>
            <person name="Evans J."/>
            <person name="Lu Z."/>
            <person name="Zhao P."/>
            <person name="Sumathipala N."/>
            <person name="Altincicek B."/>
            <person name="Vilcinskas A."/>
            <person name="Williams M."/>
            <person name="Hultmark D."/>
            <person name="Hetru C."/>
            <person name="Jiang H."/>
            <person name="Grimmelikhuijzen C.J."/>
            <person name="Hauser F."/>
            <person name="Cazzamali G."/>
            <person name="Williamson M."/>
            <person name="Park Y."/>
            <person name="Li B."/>
            <person name="Tanaka Y."/>
            <person name="Predel R."/>
            <person name="Neupert S."/>
            <person name="Schachtner J."/>
            <person name="Verleyen P."/>
            <person name="Raible F."/>
            <person name="Bork P."/>
            <person name="Friedrich M."/>
            <person name="Walden K.K."/>
            <person name="Robertson H.M."/>
            <person name="Angeli S."/>
            <person name="Foret S."/>
            <person name="Bucher G."/>
            <person name="Schuetz S."/>
            <person name="Maleszka R."/>
            <person name="Wimmer E.A."/>
            <person name="Beeman R.W."/>
            <person name="Lorenzen M."/>
            <person name="Tomoyasu Y."/>
            <person name="Miller S.C."/>
            <person name="Grossmann D."/>
            <person name="Bucher G."/>
        </authorList>
    </citation>
    <scope>NUCLEOTIDE SEQUENCE [LARGE SCALE GENOMIC DNA]</scope>
    <source>
        <strain evidence="2 3">Georgia GA2</strain>
    </source>
</reference>
<dbReference type="PANTHER" id="PTHR45913:SF19">
    <property type="entry name" value="LOW QUALITY PROTEIN: ZINC FINGER BED DOMAIN-CONTAINING PROTEIN 5-LIKE"/>
    <property type="match status" value="1"/>
</dbReference>
<gene>
    <name evidence="2" type="primary">GLEAN_06077</name>
    <name evidence="2" type="ORF">TcasGA2_TC006077</name>
</gene>